<dbReference type="OrthoDB" id="2533977at2759"/>
<feature type="transmembrane region" description="Helical" evidence="2">
    <location>
        <begin position="52"/>
        <end position="72"/>
    </location>
</feature>
<feature type="region of interest" description="Disordered" evidence="1">
    <location>
        <begin position="532"/>
        <end position="552"/>
    </location>
</feature>
<gene>
    <name evidence="3" type="ORF">BZ3500_MVSOF-1268-A1-R1_CHR11-1G03286</name>
</gene>
<evidence type="ECO:0000313" key="4">
    <source>
        <dbReference type="Proteomes" id="UP000249723"/>
    </source>
</evidence>
<keyword evidence="2" id="KW-1133">Transmembrane helix</keyword>
<feature type="transmembrane region" description="Helical" evidence="2">
    <location>
        <begin position="393"/>
        <end position="426"/>
    </location>
</feature>
<name>A0A2X0LDN7_9BASI</name>
<feature type="transmembrane region" description="Helical" evidence="2">
    <location>
        <begin position="184"/>
        <end position="208"/>
    </location>
</feature>
<feature type="transmembrane region" description="Helical" evidence="2">
    <location>
        <begin position="264"/>
        <end position="287"/>
    </location>
</feature>
<evidence type="ECO:0000313" key="3">
    <source>
        <dbReference type="EMBL" id="SDA03889.1"/>
    </source>
</evidence>
<organism evidence="3 4">
    <name type="scientific">Microbotryum saponariae</name>
    <dbReference type="NCBI Taxonomy" id="289078"/>
    <lineage>
        <taxon>Eukaryota</taxon>
        <taxon>Fungi</taxon>
        <taxon>Dikarya</taxon>
        <taxon>Basidiomycota</taxon>
        <taxon>Pucciniomycotina</taxon>
        <taxon>Microbotryomycetes</taxon>
        <taxon>Microbotryales</taxon>
        <taxon>Microbotryaceae</taxon>
        <taxon>Microbotryum</taxon>
    </lineage>
</organism>
<dbReference type="Proteomes" id="UP000249723">
    <property type="component" value="Unassembled WGS sequence"/>
</dbReference>
<keyword evidence="2" id="KW-0812">Transmembrane</keyword>
<evidence type="ECO:0000256" key="1">
    <source>
        <dbReference type="SAM" id="MobiDB-lite"/>
    </source>
</evidence>
<evidence type="ECO:0000256" key="2">
    <source>
        <dbReference type="SAM" id="Phobius"/>
    </source>
</evidence>
<dbReference type="AlphaFoldDB" id="A0A2X0LDN7"/>
<reference evidence="4" key="1">
    <citation type="submission" date="2016-10" db="EMBL/GenBank/DDBJ databases">
        <authorList>
            <person name="Jeantristanb JTB J.-T."/>
            <person name="Ricardo R."/>
        </authorList>
    </citation>
    <scope>NUCLEOTIDE SEQUENCE [LARGE SCALE GENOMIC DNA]</scope>
</reference>
<keyword evidence="2" id="KW-0472">Membrane</keyword>
<sequence>MTDRTFRSASTQELNTYFSPCTLVSTNTWQCYLDRLDMMFYPAPPDGYKTRLVVLLVCFGFILALTVTQLVLVETERRRNKQPYWLWRWVRIEGEPFLVTHQILITAYTALVAGIVNVAYIVFEWRMALDHRSQRDRIARRSTIYFPMVLGGMLCSFSLLQAYVVVLSRKGRTWSKWTLRSCVVAYFLCIILFTSGVIVIAVIGNIGWGRLWTLYQILRRDIDNSLPTWQPGTRPAIPASMYARFNQLRHSAELPHRTQTTSKALYTTVAFINLTLASLCMGLWAMIRHQLSRHDESIRGIVAHRDPSAIPTDTTNDVFDIDDSRNVTRSAIHTTSRTKFSWSSTPSSEDGKLMFPPSSADQSNPLTLLTDSCPFSQPVKWQGAQDLRRAGSWVLLMGGFTMIASILFACVLTWSSTVVILPFIVIPRSGRFSTEAEVINFLFLWVWVLLSIPFALTNTYQAWRLVASKKRARTVRNGQALGPNVVRVMDGERTLGGTNAAESSAMARSVTQSSDGAYDSLEAFLRSLEPRNEEVRKEAKDEESVAGDRRTQRVMQMLQVSR</sequence>
<feature type="transmembrane region" description="Helical" evidence="2">
    <location>
        <begin position="144"/>
        <end position="164"/>
    </location>
</feature>
<feature type="transmembrane region" description="Helical" evidence="2">
    <location>
        <begin position="103"/>
        <end position="123"/>
    </location>
</feature>
<protein>
    <submittedName>
        <fullName evidence="3">BZ3500_MvSof-1268-A1-R1_Chr11-1g03286 protein</fullName>
    </submittedName>
</protein>
<keyword evidence="4" id="KW-1185">Reference proteome</keyword>
<feature type="transmembrane region" description="Helical" evidence="2">
    <location>
        <begin position="438"/>
        <end position="456"/>
    </location>
</feature>
<accession>A0A2X0LDN7</accession>
<proteinExistence type="predicted"/>
<dbReference type="EMBL" id="FMWP01000138">
    <property type="protein sequence ID" value="SDA03889.1"/>
    <property type="molecule type" value="Genomic_DNA"/>
</dbReference>
<feature type="compositionally biased region" description="Basic and acidic residues" evidence="1">
    <location>
        <begin position="532"/>
        <end position="551"/>
    </location>
</feature>